<dbReference type="GO" id="GO:0003676">
    <property type="term" value="F:nucleic acid binding"/>
    <property type="evidence" value="ECO:0007669"/>
    <property type="project" value="InterPro"/>
</dbReference>
<feature type="domain" description="DHHA1" evidence="2">
    <location>
        <begin position="253"/>
        <end position="333"/>
    </location>
</feature>
<dbReference type="SUPFAM" id="SSF64182">
    <property type="entry name" value="DHH phosphoesterases"/>
    <property type="match status" value="1"/>
</dbReference>
<dbReference type="STRING" id="1940790.L21SP3_01191"/>
<dbReference type="GO" id="GO:0016787">
    <property type="term" value="F:hydrolase activity"/>
    <property type="evidence" value="ECO:0007669"/>
    <property type="project" value="UniProtKB-KW"/>
</dbReference>
<sequence>MIGQNLKDLTKQFSEAKKLIEKSEKVIITAHQRPDGDACGSVSALSRIIADMGKQVFPLLVDDFPEWINMLFGGHQPTIINSSEDNQLWKKTPWKDADLIILADALHPDRAPGIEQLADGRIPSIVFDHHLGNDSFGDVKVVDSGSPAAGEIVFRFAKFLGYKPDKQVGLSLFAAMATDTGWFRYGKNLKAAYEAASELLETGIDTAELFSVIYERESLAKMRLTSRMLDSLKLHGAAVVSGRVTHQDFRESGAVESDTEGLINKLQALEGIQTTFLLIERSPGEIKCSMRSKGDIIVREVAEALGGGGHDLAAGVSFKCGFEEAERQILEQIAIQTH</sequence>
<dbReference type="InterPro" id="IPR051319">
    <property type="entry name" value="Oligoribo/pAp-PDE_c-di-AMP_PDE"/>
</dbReference>
<dbReference type="EMBL" id="CP019633">
    <property type="protein sequence ID" value="AQQ09387.1"/>
    <property type="molecule type" value="Genomic_DNA"/>
</dbReference>
<reference evidence="4" key="1">
    <citation type="submission" date="2017-02" db="EMBL/GenBank/DDBJ databases">
        <title>Comparative genomics and description of representatives of a novel lineage of planctomycetes thriving in anoxic sediments.</title>
        <authorList>
            <person name="Spring S."/>
            <person name="Bunk B."/>
            <person name="Sproer C."/>
            <person name="Klenk H.-P."/>
        </authorList>
    </citation>
    <scope>NUCLEOTIDE SEQUENCE [LARGE SCALE GENOMIC DNA]</scope>
    <source>
        <strain evidence="4">L21-RPul-D3</strain>
    </source>
</reference>
<proteinExistence type="predicted"/>
<dbReference type="Pfam" id="PF02272">
    <property type="entry name" value="DHHA1"/>
    <property type="match status" value="1"/>
</dbReference>
<dbReference type="Gene3D" id="3.90.1640.10">
    <property type="entry name" value="inorganic pyrophosphatase (n-terminal core)"/>
    <property type="match status" value="1"/>
</dbReference>
<gene>
    <name evidence="3" type="primary">nrnA</name>
    <name evidence="3" type="ORF">L21SP3_01191</name>
</gene>
<protein>
    <submittedName>
        <fullName evidence="3">Bifunctional oligoribonuclease and PAP phosphatase NrnA</fullName>
        <ecNumber evidence="3">3.1.-.-</ecNumber>
    </submittedName>
</protein>
<dbReference type="PANTHER" id="PTHR47618:SF1">
    <property type="entry name" value="BIFUNCTIONAL OLIGORIBONUCLEASE AND PAP PHOSPHATASE NRNA"/>
    <property type="match status" value="1"/>
</dbReference>
<keyword evidence="4" id="KW-1185">Reference proteome</keyword>
<dbReference type="InterPro" id="IPR038763">
    <property type="entry name" value="DHH_sf"/>
</dbReference>
<accession>A0A1Q2HPL0</accession>
<dbReference type="KEGG" id="pbu:L21SP3_01191"/>
<feature type="domain" description="DDH" evidence="1">
    <location>
        <begin position="25"/>
        <end position="163"/>
    </location>
</feature>
<keyword evidence="3" id="KW-0378">Hydrolase</keyword>
<dbReference type="PANTHER" id="PTHR47618">
    <property type="entry name" value="BIFUNCTIONAL OLIGORIBONUCLEASE AND PAP PHOSPHATASE NRNA"/>
    <property type="match status" value="1"/>
</dbReference>
<dbReference type="Proteomes" id="UP000188273">
    <property type="component" value="Chromosome"/>
</dbReference>
<organism evidence="3 4">
    <name type="scientific">Sedimentisphaera cyanobacteriorum</name>
    <dbReference type="NCBI Taxonomy" id="1940790"/>
    <lineage>
        <taxon>Bacteria</taxon>
        <taxon>Pseudomonadati</taxon>
        <taxon>Planctomycetota</taxon>
        <taxon>Phycisphaerae</taxon>
        <taxon>Sedimentisphaerales</taxon>
        <taxon>Sedimentisphaeraceae</taxon>
        <taxon>Sedimentisphaera</taxon>
    </lineage>
</organism>
<evidence type="ECO:0000259" key="1">
    <source>
        <dbReference type="Pfam" id="PF01368"/>
    </source>
</evidence>
<evidence type="ECO:0000313" key="3">
    <source>
        <dbReference type="EMBL" id="AQQ09387.1"/>
    </source>
</evidence>
<evidence type="ECO:0000313" key="4">
    <source>
        <dbReference type="Proteomes" id="UP000188273"/>
    </source>
</evidence>
<name>A0A1Q2HPL0_9BACT</name>
<dbReference type="InterPro" id="IPR003156">
    <property type="entry name" value="DHHA1_dom"/>
</dbReference>
<evidence type="ECO:0000259" key="2">
    <source>
        <dbReference type="Pfam" id="PF02272"/>
    </source>
</evidence>
<dbReference type="EC" id="3.1.-.-" evidence="3"/>
<dbReference type="AlphaFoldDB" id="A0A1Q2HPL0"/>
<dbReference type="Gene3D" id="3.10.310.30">
    <property type="match status" value="1"/>
</dbReference>
<dbReference type="Pfam" id="PF01368">
    <property type="entry name" value="DHH"/>
    <property type="match status" value="1"/>
</dbReference>
<dbReference type="InterPro" id="IPR001667">
    <property type="entry name" value="DDH_dom"/>
</dbReference>